<dbReference type="Pfam" id="PF00361">
    <property type="entry name" value="Proton_antipo_M"/>
    <property type="match status" value="1"/>
</dbReference>
<name>X0XI71_9ZZZZ</name>
<accession>X0XI71</accession>
<gene>
    <name evidence="8" type="ORF">S01H1_79724</name>
</gene>
<evidence type="ECO:0000256" key="4">
    <source>
        <dbReference type="ARBA" id="ARBA00023136"/>
    </source>
</evidence>
<evidence type="ECO:0000256" key="1">
    <source>
        <dbReference type="ARBA" id="ARBA00004141"/>
    </source>
</evidence>
<dbReference type="AlphaFoldDB" id="X0XI71"/>
<feature type="transmembrane region" description="Helical" evidence="6">
    <location>
        <begin position="123"/>
        <end position="143"/>
    </location>
</feature>
<sequence>KRILAYSSIAHTGYMLIALLVGPVAGEGPMRDGVAALLFYIAIYGAMNLGAFAVLAAFSKDNRPTETLDDLAGMATRAPLASLALAICVFSLMGFPPTAGFLGKLYIFSSAFSLDVAHPFHDPVIALAIIGVLNSAIAAVYYLRIAAAAYFRTEEGEFASTGGAPVRWGLALCSIPMLVLFAWPSGLANQASDATVALHDSIQPDRGRLTSTTDSPSSPLAKGG</sequence>
<dbReference type="PANTHER" id="PTHR22773">
    <property type="entry name" value="NADH DEHYDROGENASE"/>
    <property type="match status" value="1"/>
</dbReference>
<keyword evidence="4 6" id="KW-0472">Membrane</keyword>
<keyword evidence="3 6" id="KW-1133">Transmembrane helix</keyword>
<feature type="domain" description="NADH:quinone oxidoreductase/Mrp antiporter transmembrane" evidence="7">
    <location>
        <begin position="1"/>
        <end position="115"/>
    </location>
</feature>
<organism evidence="8">
    <name type="scientific">marine sediment metagenome</name>
    <dbReference type="NCBI Taxonomy" id="412755"/>
    <lineage>
        <taxon>unclassified sequences</taxon>
        <taxon>metagenomes</taxon>
        <taxon>ecological metagenomes</taxon>
    </lineage>
</organism>
<evidence type="ECO:0000313" key="8">
    <source>
        <dbReference type="EMBL" id="GAG42854.1"/>
    </source>
</evidence>
<evidence type="ECO:0000256" key="5">
    <source>
        <dbReference type="SAM" id="MobiDB-lite"/>
    </source>
</evidence>
<evidence type="ECO:0000256" key="6">
    <source>
        <dbReference type="SAM" id="Phobius"/>
    </source>
</evidence>
<dbReference type="InterPro" id="IPR001750">
    <property type="entry name" value="ND/Mrp_TM"/>
</dbReference>
<dbReference type="EMBL" id="BARS01053773">
    <property type="protein sequence ID" value="GAG42854.1"/>
    <property type="molecule type" value="Genomic_DNA"/>
</dbReference>
<evidence type="ECO:0000256" key="2">
    <source>
        <dbReference type="ARBA" id="ARBA00022692"/>
    </source>
</evidence>
<feature type="transmembrane region" description="Helical" evidence="6">
    <location>
        <begin position="80"/>
        <end position="103"/>
    </location>
</feature>
<comment type="caution">
    <text evidence="8">The sequence shown here is derived from an EMBL/GenBank/DDBJ whole genome shotgun (WGS) entry which is preliminary data.</text>
</comment>
<evidence type="ECO:0000256" key="3">
    <source>
        <dbReference type="ARBA" id="ARBA00022989"/>
    </source>
</evidence>
<protein>
    <recommendedName>
        <fullName evidence="7">NADH:quinone oxidoreductase/Mrp antiporter transmembrane domain-containing protein</fullName>
    </recommendedName>
</protein>
<feature type="transmembrane region" description="Helical" evidence="6">
    <location>
        <begin position="5"/>
        <end position="25"/>
    </location>
</feature>
<feature type="transmembrane region" description="Helical" evidence="6">
    <location>
        <begin position="37"/>
        <end position="59"/>
    </location>
</feature>
<comment type="subcellular location">
    <subcellularLocation>
        <location evidence="1">Membrane</location>
        <topology evidence="1">Multi-pass membrane protein</topology>
    </subcellularLocation>
</comment>
<dbReference type="GO" id="GO:0016020">
    <property type="term" value="C:membrane"/>
    <property type="evidence" value="ECO:0007669"/>
    <property type="project" value="UniProtKB-SubCell"/>
</dbReference>
<feature type="non-terminal residue" evidence="8">
    <location>
        <position position="224"/>
    </location>
</feature>
<feature type="compositionally biased region" description="Low complexity" evidence="5">
    <location>
        <begin position="210"/>
        <end position="224"/>
    </location>
</feature>
<feature type="non-terminal residue" evidence="8">
    <location>
        <position position="1"/>
    </location>
</feature>
<reference evidence="8" key="1">
    <citation type="journal article" date="2014" name="Front. Microbiol.">
        <title>High frequency of phylogenetically diverse reductive dehalogenase-homologous genes in deep subseafloor sedimentary metagenomes.</title>
        <authorList>
            <person name="Kawai M."/>
            <person name="Futagami T."/>
            <person name="Toyoda A."/>
            <person name="Takaki Y."/>
            <person name="Nishi S."/>
            <person name="Hori S."/>
            <person name="Arai W."/>
            <person name="Tsubouchi T."/>
            <person name="Morono Y."/>
            <person name="Uchiyama I."/>
            <person name="Ito T."/>
            <person name="Fujiyama A."/>
            <person name="Inagaki F."/>
            <person name="Takami H."/>
        </authorList>
    </citation>
    <scope>NUCLEOTIDE SEQUENCE</scope>
    <source>
        <strain evidence="8">Expedition CK06-06</strain>
    </source>
</reference>
<evidence type="ECO:0000259" key="7">
    <source>
        <dbReference type="Pfam" id="PF00361"/>
    </source>
</evidence>
<proteinExistence type="predicted"/>
<keyword evidence="2 6" id="KW-0812">Transmembrane</keyword>
<feature type="region of interest" description="Disordered" evidence="5">
    <location>
        <begin position="205"/>
        <end position="224"/>
    </location>
</feature>